<evidence type="ECO:0000313" key="1">
    <source>
        <dbReference type="EMBL" id="KAF9646511.1"/>
    </source>
</evidence>
<reference evidence="1" key="2">
    <citation type="journal article" date="2020" name="Nat. Commun.">
        <title>Large-scale genome sequencing of mycorrhizal fungi provides insights into the early evolution of symbiotic traits.</title>
        <authorList>
            <person name="Miyauchi S."/>
            <person name="Kiss E."/>
            <person name="Kuo A."/>
            <person name="Drula E."/>
            <person name="Kohler A."/>
            <person name="Sanchez-Garcia M."/>
            <person name="Morin E."/>
            <person name="Andreopoulos B."/>
            <person name="Barry K.W."/>
            <person name="Bonito G."/>
            <person name="Buee M."/>
            <person name="Carver A."/>
            <person name="Chen C."/>
            <person name="Cichocki N."/>
            <person name="Clum A."/>
            <person name="Culley D."/>
            <person name="Crous P.W."/>
            <person name="Fauchery L."/>
            <person name="Girlanda M."/>
            <person name="Hayes R.D."/>
            <person name="Keri Z."/>
            <person name="LaButti K."/>
            <person name="Lipzen A."/>
            <person name="Lombard V."/>
            <person name="Magnuson J."/>
            <person name="Maillard F."/>
            <person name="Murat C."/>
            <person name="Nolan M."/>
            <person name="Ohm R.A."/>
            <person name="Pangilinan J."/>
            <person name="Pereira M.F."/>
            <person name="Perotto S."/>
            <person name="Peter M."/>
            <person name="Pfister S."/>
            <person name="Riley R."/>
            <person name="Sitrit Y."/>
            <person name="Stielow J.B."/>
            <person name="Szollosi G."/>
            <person name="Zifcakova L."/>
            <person name="Stursova M."/>
            <person name="Spatafora J.W."/>
            <person name="Tedersoo L."/>
            <person name="Vaario L.M."/>
            <person name="Yamada A."/>
            <person name="Yan M."/>
            <person name="Wang P."/>
            <person name="Xu J."/>
            <person name="Bruns T."/>
            <person name="Baldrian P."/>
            <person name="Vilgalys R."/>
            <person name="Dunand C."/>
            <person name="Henrissat B."/>
            <person name="Grigoriev I.V."/>
            <person name="Hibbett D."/>
            <person name="Nagy L.G."/>
            <person name="Martin F.M."/>
        </authorList>
    </citation>
    <scope>NUCLEOTIDE SEQUENCE</scope>
    <source>
        <strain evidence="1">P2</strain>
    </source>
</reference>
<name>A0ACB6ZA55_THEGA</name>
<sequence length="226" mass="25759">MDFADYIADLEGEVQVLRGRVAELEEELRNVREELRVVLERKIEEIDAGVPLEEIVHQNRPKKEETSGSVFGIIAVKHEAKVEVKHQDKPKQPELFRDAALPTPISRESTVQPPREPSPARSQIHDDDVIVADSPRQSPGKRKDGNNQPSPRPTKRQTFWVEVPPRSRRKRVPPAPIESEPWNPEDAIQVTAPAPAVKEEPDQEMANALAVIRNWHPFFPHFCRQV</sequence>
<reference evidence="1" key="1">
    <citation type="submission" date="2019-10" db="EMBL/GenBank/DDBJ databases">
        <authorList>
            <consortium name="DOE Joint Genome Institute"/>
            <person name="Kuo A."/>
            <person name="Miyauchi S."/>
            <person name="Kiss E."/>
            <person name="Drula E."/>
            <person name="Kohler A."/>
            <person name="Sanchez-Garcia M."/>
            <person name="Andreopoulos B."/>
            <person name="Barry K.W."/>
            <person name="Bonito G."/>
            <person name="Buee M."/>
            <person name="Carver A."/>
            <person name="Chen C."/>
            <person name="Cichocki N."/>
            <person name="Clum A."/>
            <person name="Culley D."/>
            <person name="Crous P.W."/>
            <person name="Fauchery L."/>
            <person name="Girlanda M."/>
            <person name="Hayes R."/>
            <person name="Keri Z."/>
            <person name="Labutti K."/>
            <person name="Lipzen A."/>
            <person name="Lombard V."/>
            <person name="Magnuson J."/>
            <person name="Maillard F."/>
            <person name="Morin E."/>
            <person name="Murat C."/>
            <person name="Nolan M."/>
            <person name="Ohm R."/>
            <person name="Pangilinan J."/>
            <person name="Pereira M."/>
            <person name="Perotto S."/>
            <person name="Peter M."/>
            <person name="Riley R."/>
            <person name="Sitrit Y."/>
            <person name="Stielow B."/>
            <person name="Szollosi G."/>
            <person name="Zifcakova L."/>
            <person name="Stursova M."/>
            <person name="Spatafora J.W."/>
            <person name="Tedersoo L."/>
            <person name="Vaario L.-M."/>
            <person name="Yamada A."/>
            <person name="Yan M."/>
            <person name="Wang P."/>
            <person name="Xu J."/>
            <person name="Bruns T."/>
            <person name="Baldrian P."/>
            <person name="Vilgalys R."/>
            <person name="Henrissat B."/>
            <person name="Grigoriev I.V."/>
            <person name="Hibbett D."/>
            <person name="Nagy L.G."/>
            <person name="Martin F.M."/>
        </authorList>
    </citation>
    <scope>NUCLEOTIDE SEQUENCE</scope>
    <source>
        <strain evidence="1">P2</strain>
    </source>
</reference>
<dbReference type="EMBL" id="MU118056">
    <property type="protein sequence ID" value="KAF9646511.1"/>
    <property type="molecule type" value="Genomic_DNA"/>
</dbReference>
<dbReference type="Proteomes" id="UP000886501">
    <property type="component" value="Unassembled WGS sequence"/>
</dbReference>
<accession>A0ACB6ZA55</accession>
<keyword evidence="2" id="KW-1185">Reference proteome</keyword>
<proteinExistence type="predicted"/>
<comment type="caution">
    <text evidence="1">The sequence shown here is derived from an EMBL/GenBank/DDBJ whole genome shotgun (WGS) entry which is preliminary data.</text>
</comment>
<protein>
    <submittedName>
        <fullName evidence="1">Uncharacterized protein</fullName>
    </submittedName>
</protein>
<gene>
    <name evidence="1" type="ORF">BDM02DRAFT_3009333</name>
</gene>
<organism evidence="1 2">
    <name type="scientific">Thelephora ganbajun</name>
    <name type="common">Ganba fungus</name>
    <dbReference type="NCBI Taxonomy" id="370292"/>
    <lineage>
        <taxon>Eukaryota</taxon>
        <taxon>Fungi</taxon>
        <taxon>Dikarya</taxon>
        <taxon>Basidiomycota</taxon>
        <taxon>Agaricomycotina</taxon>
        <taxon>Agaricomycetes</taxon>
        <taxon>Thelephorales</taxon>
        <taxon>Thelephoraceae</taxon>
        <taxon>Thelephora</taxon>
    </lineage>
</organism>
<evidence type="ECO:0000313" key="2">
    <source>
        <dbReference type="Proteomes" id="UP000886501"/>
    </source>
</evidence>